<dbReference type="PATRIC" id="fig|908627.4.peg.4965"/>
<organism evidence="2 3">
    <name type="scientific">Caballeronia mineralivorans PML1(12)</name>
    <dbReference type="NCBI Taxonomy" id="908627"/>
    <lineage>
        <taxon>Bacteria</taxon>
        <taxon>Pseudomonadati</taxon>
        <taxon>Pseudomonadota</taxon>
        <taxon>Betaproteobacteria</taxon>
        <taxon>Burkholderiales</taxon>
        <taxon>Burkholderiaceae</taxon>
        <taxon>Caballeronia</taxon>
    </lineage>
</organism>
<reference evidence="2 3" key="1">
    <citation type="journal article" date="2015" name="Genome Announc.">
        <title>Draft Genome Sequence of Burkholderia sp. Strain PML1(12), an Ectomycorrhizosphere-Inhabiting Bacterium with Effective Mineral-Weathering Ability.</title>
        <authorList>
            <person name="Uroz S."/>
            <person name="Oger P."/>
        </authorList>
    </citation>
    <scope>NUCLEOTIDE SEQUENCE [LARGE SCALE GENOMIC DNA]</scope>
    <source>
        <strain evidence="3">PML1(12)</strain>
    </source>
</reference>
<evidence type="ECO:0000256" key="1">
    <source>
        <dbReference type="SAM" id="SignalP"/>
    </source>
</evidence>
<sequence>MSLQKIKRASVSAACVLLCLSGAAHAQSASSAVAASEQTAGAAPVNVLVTPNFTGDDPAAVRDALARKFTDSKTRSFAHRVEDLIGEALPKTLHDAALTDAKLSRDLAFVVPAPYGIRYRSKVRVMTVDVDLSDSDHPDTIVLKKTITGPRGHKLVVAAEAKSKGYIQTVDLIELDPVNKHNKTTVHGRFVLSPAAFSEEDGDLALVLICRVVPPYLTETQDHTDPSNEEPTDITTRTATLHANIGDIWLINREKGIVLAKGLHLVK</sequence>
<keyword evidence="3" id="KW-1185">Reference proteome</keyword>
<dbReference type="Proteomes" id="UP000035963">
    <property type="component" value="Unassembled WGS sequence"/>
</dbReference>
<dbReference type="OrthoDB" id="9092573at2"/>
<comment type="caution">
    <text evidence="2">The sequence shown here is derived from an EMBL/GenBank/DDBJ whole genome shotgun (WGS) entry which is preliminary data.</text>
</comment>
<dbReference type="AlphaFoldDB" id="A0A0J1CUL6"/>
<evidence type="ECO:0000313" key="3">
    <source>
        <dbReference type="Proteomes" id="UP000035963"/>
    </source>
</evidence>
<dbReference type="EMBL" id="AEJF01000136">
    <property type="protein sequence ID" value="KLU24006.1"/>
    <property type="molecule type" value="Genomic_DNA"/>
</dbReference>
<accession>A0A0J1CUL6</accession>
<feature type="signal peptide" evidence="1">
    <location>
        <begin position="1"/>
        <end position="26"/>
    </location>
</feature>
<evidence type="ECO:0000313" key="2">
    <source>
        <dbReference type="EMBL" id="KLU24006.1"/>
    </source>
</evidence>
<proteinExistence type="predicted"/>
<protein>
    <submittedName>
        <fullName evidence="2">Uncharacterized protein</fullName>
    </submittedName>
</protein>
<gene>
    <name evidence="2" type="ORF">EOS_22225</name>
</gene>
<feature type="chain" id="PRO_5005249362" evidence="1">
    <location>
        <begin position="27"/>
        <end position="267"/>
    </location>
</feature>
<dbReference type="RefSeq" id="WP_047848866.1">
    <property type="nucleotide sequence ID" value="NZ_AEJF01000136.1"/>
</dbReference>
<keyword evidence="1" id="KW-0732">Signal</keyword>
<name>A0A0J1CUL6_9BURK</name>